<sequence length="86" mass="10402">MILRGRIVETVEPNHKSVIVEFTKDSRKQHFEVNCAFNPFELKMEKWDTWDFKIKFESEIFTESKNGRKSYFTHLLCDKAKLFNRL</sequence>
<dbReference type="RefSeq" id="WP_116033893.1">
    <property type="nucleotide sequence ID" value="NZ_JBHLVV010000052.1"/>
</dbReference>
<proteinExistence type="predicted"/>
<comment type="caution">
    <text evidence="1">The sequence shown here is derived from an EMBL/GenBank/DDBJ whole genome shotgun (WGS) entry which is preliminary data.</text>
</comment>
<evidence type="ECO:0000313" key="2">
    <source>
        <dbReference type="Proteomes" id="UP000256326"/>
    </source>
</evidence>
<dbReference type="Proteomes" id="UP000256326">
    <property type="component" value="Unassembled WGS sequence"/>
</dbReference>
<organism evidence="1 2">
    <name type="scientific">Epilithonimonas hispanica</name>
    <dbReference type="NCBI Taxonomy" id="358687"/>
    <lineage>
        <taxon>Bacteria</taxon>
        <taxon>Pseudomonadati</taxon>
        <taxon>Bacteroidota</taxon>
        <taxon>Flavobacteriia</taxon>
        <taxon>Flavobacteriales</taxon>
        <taxon>Weeksellaceae</taxon>
        <taxon>Chryseobacterium group</taxon>
        <taxon>Epilithonimonas</taxon>
    </lineage>
</organism>
<keyword evidence="2" id="KW-1185">Reference proteome</keyword>
<dbReference type="OrthoDB" id="1264964at2"/>
<protein>
    <submittedName>
        <fullName evidence="1">Uncharacterized protein</fullName>
    </submittedName>
</protein>
<dbReference type="AlphaFoldDB" id="A0A3D9D042"/>
<dbReference type="EMBL" id="QNUG01000010">
    <property type="protein sequence ID" value="REC71392.1"/>
    <property type="molecule type" value="Genomic_DNA"/>
</dbReference>
<evidence type="ECO:0000313" key="1">
    <source>
        <dbReference type="EMBL" id="REC71392.1"/>
    </source>
</evidence>
<dbReference type="InterPro" id="IPR038175">
    <property type="entry name" value="CBM21_dom_sf"/>
</dbReference>
<gene>
    <name evidence="1" type="ORF">DRF58_06130</name>
</gene>
<accession>A0A3D9D042</accession>
<reference evidence="1 2" key="1">
    <citation type="journal article" date="2006" name="Int. J. Syst. Evol. Microbiol.">
        <title>Chryseobacterium hispanicum sp. nov., isolated from the drinking water distribution system of Sevilla, Spain.</title>
        <authorList>
            <person name="Gallego V."/>
            <person name="Garcia M.T."/>
            <person name="Ventosa A."/>
        </authorList>
    </citation>
    <scope>NUCLEOTIDE SEQUENCE [LARGE SCALE GENOMIC DNA]</scope>
    <source>
        <strain evidence="1 2">KCTC 22104</strain>
    </source>
</reference>
<dbReference type="Gene3D" id="2.60.40.2440">
    <property type="entry name" value="Carbohydrate binding type-21 domain"/>
    <property type="match status" value="1"/>
</dbReference>
<name>A0A3D9D042_9FLAO</name>